<feature type="compositionally biased region" description="Gly residues" evidence="3">
    <location>
        <begin position="119"/>
        <end position="130"/>
    </location>
</feature>
<feature type="region of interest" description="Disordered" evidence="3">
    <location>
        <begin position="29"/>
        <end position="130"/>
    </location>
</feature>
<name>A0A835Y1L6_9CHLO</name>
<dbReference type="EMBL" id="JAEHOE010000045">
    <property type="protein sequence ID" value="KAG2492411.1"/>
    <property type="molecule type" value="Genomic_DNA"/>
</dbReference>
<evidence type="ECO:0000256" key="1">
    <source>
        <dbReference type="ARBA" id="ARBA00022441"/>
    </source>
</evidence>
<keyword evidence="1" id="KW-0880">Kelch repeat</keyword>
<accession>A0A835Y1L6</accession>
<gene>
    <name evidence="5" type="ORF">HYH03_009354</name>
</gene>
<reference evidence="5" key="1">
    <citation type="journal article" date="2020" name="bioRxiv">
        <title>Comparative genomics of Chlamydomonas.</title>
        <authorList>
            <person name="Craig R.J."/>
            <person name="Hasan A.R."/>
            <person name="Ness R.W."/>
            <person name="Keightley P.D."/>
        </authorList>
    </citation>
    <scope>NUCLEOTIDE SEQUENCE</scope>
    <source>
        <strain evidence="5">CCAP 11/70</strain>
    </source>
</reference>
<dbReference type="PANTHER" id="PTHR45632">
    <property type="entry name" value="LD33804P"/>
    <property type="match status" value="1"/>
</dbReference>
<feature type="compositionally biased region" description="Low complexity" evidence="3">
    <location>
        <begin position="700"/>
        <end position="711"/>
    </location>
</feature>
<feature type="compositionally biased region" description="Pro residues" evidence="3">
    <location>
        <begin position="447"/>
        <end position="458"/>
    </location>
</feature>
<dbReference type="OrthoDB" id="6359816at2759"/>
<feature type="compositionally biased region" description="Pro residues" evidence="3">
    <location>
        <begin position="62"/>
        <end position="87"/>
    </location>
</feature>
<feature type="region of interest" description="Disordered" evidence="3">
    <location>
        <begin position="637"/>
        <end position="711"/>
    </location>
</feature>
<evidence type="ECO:0000259" key="4">
    <source>
        <dbReference type="SMART" id="SM00875"/>
    </source>
</evidence>
<feature type="region of interest" description="Disordered" evidence="3">
    <location>
        <begin position="328"/>
        <end position="364"/>
    </location>
</feature>
<keyword evidence="2" id="KW-0677">Repeat</keyword>
<dbReference type="AlphaFoldDB" id="A0A835Y1L6"/>
<feature type="compositionally biased region" description="Polar residues" evidence="3">
    <location>
        <begin position="339"/>
        <end position="351"/>
    </location>
</feature>
<comment type="caution">
    <text evidence="5">The sequence shown here is derived from an EMBL/GenBank/DDBJ whole genome shotgun (WGS) entry which is preliminary data.</text>
</comment>
<protein>
    <recommendedName>
        <fullName evidence="4">BACK domain-containing protein</fullName>
    </recommendedName>
</protein>
<evidence type="ECO:0000256" key="3">
    <source>
        <dbReference type="SAM" id="MobiDB-lite"/>
    </source>
</evidence>
<feature type="compositionally biased region" description="Pro residues" evidence="3">
    <location>
        <begin position="644"/>
        <end position="668"/>
    </location>
</feature>
<feature type="region of interest" description="Disordered" evidence="3">
    <location>
        <begin position="801"/>
        <end position="824"/>
    </location>
</feature>
<dbReference type="Proteomes" id="UP000612055">
    <property type="component" value="Unassembled WGS sequence"/>
</dbReference>
<proteinExistence type="predicted"/>
<feature type="domain" description="BACK" evidence="4">
    <location>
        <begin position="167"/>
        <end position="271"/>
    </location>
</feature>
<evidence type="ECO:0000313" key="5">
    <source>
        <dbReference type="EMBL" id="KAG2492411.1"/>
    </source>
</evidence>
<feature type="compositionally biased region" description="Low complexity" evidence="3">
    <location>
        <begin position="465"/>
        <end position="492"/>
    </location>
</feature>
<organism evidence="5 6">
    <name type="scientific">Edaphochlamys debaryana</name>
    <dbReference type="NCBI Taxonomy" id="47281"/>
    <lineage>
        <taxon>Eukaryota</taxon>
        <taxon>Viridiplantae</taxon>
        <taxon>Chlorophyta</taxon>
        <taxon>core chlorophytes</taxon>
        <taxon>Chlorophyceae</taxon>
        <taxon>CS clade</taxon>
        <taxon>Chlamydomonadales</taxon>
        <taxon>Chlamydomonadales incertae sedis</taxon>
        <taxon>Edaphochlamys</taxon>
    </lineage>
</organism>
<dbReference type="PANTHER" id="PTHR45632:SF3">
    <property type="entry name" value="KELCH-LIKE PROTEIN 32"/>
    <property type="match status" value="1"/>
</dbReference>
<evidence type="ECO:0000313" key="6">
    <source>
        <dbReference type="Proteomes" id="UP000612055"/>
    </source>
</evidence>
<dbReference type="InterPro" id="IPR011705">
    <property type="entry name" value="BACK"/>
</dbReference>
<dbReference type="Gene3D" id="1.25.40.420">
    <property type="match status" value="1"/>
</dbReference>
<feature type="region of interest" description="Disordered" evidence="3">
    <location>
        <begin position="387"/>
        <end position="565"/>
    </location>
</feature>
<feature type="compositionally biased region" description="Low complexity" evidence="3">
    <location>
        <begin position="669"/>
        <end position="686"/>
    </location>
</feature>
<feature type="compositionally biased region" description="Low complexity" evidence="3">
    <location>
        <begin position="88"/>
        <end position="118"/>
    </location>
</feature>
<keyword evidence="6" id="KW-1185">Reference proteome</keyword>
<evidence type="ECO:0000256" key="2">
    <source>
        <dbReference type="ARBA" id="ARBA00022737"/>
    </source>
</evidence>
<dbReference type="Pfam" id="PF07707">
    <property type="entry name" value="BACK"/>
    <property type="match status" value="1"/>
</dbReference>
<feature type="compositionally biased region" description="Low complexity" evidence="3">
    <location>
        <begin position="411"/>
        <end position="446"/>
    </location>
</feature>
<dbReference type="SMART" id="SM00875">
    <property type="entry name" value="BACK"/>
    <property type="match status" value="1"/>
</dbReference>
<sequence length="824" mass="82111">MAAAGGPAEPDPPTPDELAALKAVVQEVESSVRCPHPGEPNPEGIAAVERLALQALQGVDLTPPPAASPAPAPSPAPPAPQAPPAPSGEPSSSQPGGPAPAEAGAAQPLGIRPPSEAPGGSGGGNDGGGGEEGISVDLLIRAGPDRVRALVAAFAALLRRTLTASNCFSALLLGRRVGCGELEEAATLTCLANFNRAVAKDRAAFLALDESPVLQLTSNSNLQISHELDVWQAVAEWVQADLEPRRPLLYDLIRGGVRLGEMDTLQLGQVSQHPLLSEPGPAAMLVSAAYSARIFSNVHLSSQRGRAAAAVAAGASAAAAAAAAGALAGAGGGAPPAGRTSTSGRASNPGSQAAPRLQSAHDQAQASLKQLIAGLQARAMVSKLKHNLKQETEAQKQQPGESKPGGEQRPAGEQAPPLAGAAAGLLPAANPHAAGPGHRSRSASPGLPLPSGPSPPPEGVSLERLQNAAMAAAAAAAAASQRQQQQPLLQPVPQRPPPRPQQQPSSQPGSRGATPPPDGRRSPNPLQHVLSLGPLGTAPAPSFPPPAPSLEPVTGPVTTGGVDASGKPLVNVLAAAIAKAAAQQGVGVGPSGSEGGTMSAADAAARLSAAKHQLQNNPQLQEMLREAKMRMRMASQQVGMAGRPPLPLAPGLPPLPIRPPALSPPPEPGAGMLMSAAPARPASAGPSPGGPSPGGPSPGAGPTSPPLGSALGALLQSGALSASTGGDGRPAVLTIAPEQLLAIARVVQQTLRSGQQQQPQMQAQVAALQAFINKQLADAAPGSQQHALLMQLQQMLLGQGDAAEGGGATAGGVDEPVAKRQRQE</sequence>